<name>A0A5E7ZSQ2_9SPHN</name>
<organism evidence="1 2">
    <name type="scientific">Sphingomonas aurantiaca</name>
    <dbReference type="NCBI Taxonomy" id="185949"/>
    <lineage>
        <taxon>Bacteria</taxon>
        <taxon>Pseudomonadati</taxon>
        <taxon>Pseudomonadota</taxon>
        <taxon>Alphaproteobacteria</taxon>
        <taxon>Sphingomonadales</taxon>
        <taxon>Sphingomonadaceae</taxon>
        <taxon>Sphingomonas</taxon>
    </lineage>
</organism>
<dbReference type="EMBL" id="CABVLI010000042">
    <property type="protein sequence ID" value="VVT20418.1"/>
    <property type="molecule type" value="Genomic_DNA"/>
</dbReference>
<evidence type="ECO:0000313" key="1">
    <source>
        <dbReference type="EMBL" id="VVT20418.1"/>
    </source>
</evidence>
<proteinExistence type="predicted"/>
<sequence length="263" mass="27321">MAHAKLNLQRMYEWIEARVGVSDPTPTDAEIMQHFGFDNPESARTLLAELADAGRITIKGYGPDRVITLGRTASTLAATPRPTPTVRKPDPVVEAGLAKIAAIVGRGAGARAACAVKAAEALTAARAKPSPAPRTSKAPAPHPVAVATVKETVPMPAKTICLPATETLAIAAVEARAKELSSTIGIAAADLIVAGAQTIDVERGPTERAAPTIDTILADLNTLFENLARRADRPDQSEALAAAVARAEVAERKLSALREALAA</sequence>
<protein>
    <submittedName>
        <fullName evidence="1">Uncharacterized protein</fullName>
    </submittedName>
</protein>
<gene>
    <name evidence="1" type="ORF">SPHINGO391_470066</name>
</gene>
<dbReference type="RefSeq" id="WP_151991243.1">
    <property type="nucleotide sequence ID" value="NZ_LR701528.1"/>
</dbReference>
<dbReference type="AlphaFoldDB" id="A0A5E7ZSQ2"/>
<evidence type="ECO:0000313" key="2">
    <source>
        <dbReference type="Proteomes" id="UP000326857"/>
    </source>
</evidence>
<accession>A0A5E7ZSQ2</accession>
<dbReference type="Proteomes" id="UP000326857">
    <property type="component" value="Unassembled WGS sequence"/>
</dbReference>
<reference evidence="1 2" key="1">
    <citation type="submission" date="2019-09" db="EMBL/GenBank/DDBJ databases">
        <authorList>
            <person name="Dittami M. S."/>
        </authorList>
    </citation>
    <scope>NUCLEOTIDE SEQUENCE [LARGE SCALE GENOMIC DNA]</scope>
    <source>
        <strain evidence="1">SPHINGO391</strain>
    </source>
</reference>